<sequence length="107" mass="12355">MDRKEFSNKVYEIVKDIPFGKVATYGMIAMLSGYPRRSRMVGQALHHAPDSLNIPCHRVVNHQGRLTPGWTDQKQLLSNEGIHLKENECVDLKKYLWDVDFNIFLAL</sequence>
<keyword evidence="9" id="KW-1185">Reference proteome</keyword>
<dbReference type="InterPro" id="IPR001497">
    <property type="entry name" value="MethylDNA_cys_MeTrfase_AS"/>
</dbReference>
<dbReference type="Proteomes" id="UP001176021">
    <property type="component" value="Unassembled WGS sequence"/>
</dbReference>
<dbReference type="PROSITE" id="PS00374">
    <property type="entry name" value="MGMT"/>
    <property type="match status" value="1"/>
</dbReference>
<gene>
    <name evidence="8" type="ORF">M8H41_10100</name>
</gene>
<evidence type="ECO:0000256" key="4">
    <source>
        <dbReference type="ARBA" id="ARBA00022763"/>
    </source>
</evidence>
<comment type="catalytic activity">
    <reaction evidence="6">
        <text>a 6-O-methyl-2'-deoxyguanosine in DNA + L-cysteinyl-[protein] = S-methyl-L-cysteinyl-[protein] + a 2'-deoxyguanosine in DNA</text>
        <dbReference type="Rhea" id="RHEA:24000"/>
        <dbReference type="Rhea" id="RHEA-COMP:10131"/>
        <dbReference type="Rhea" id="RHEA-COMP:10132"/>
        <dbReference type="Rhea" id="RHEA-COMP:11367"/>
        <dbReference type="Rhea" id="RHEA-COMP:11368"/>
        <dbReference type="ChEBI" id="CHEBI:29950"/>
        <dbReference type="ChEBI" id="CHEBI:82612"/>
        <dbReference type="ChEBI" id="CHEBI:85445"/>
        <dbReference type="ChEBI" id="CHEBI:85448"/>
        <dbReference type="EC" id="2.1.1.63"/>
    </reaction>
</comment>
<accession>A0ABT8QT16</accession>
<evidence type="ECO:0000313" key="9">
    <source>
        <dbReference type="Proteomes" id="UP001176021"/>
    </source>
</evidence>
<reference evidence="8" key="1">
    <citation type="submission" date="2022-05" db="EMBL/GenBank/DDBJ databases">
        <title>Expanded diversity of anoxic marine methylotrophy in a Black Sea sulfate reducing microorganism.</title>
        <authorList>
            <person name="Fischer P.Q."/>
            <person name="Stams A.J.M."/>
            <person name="Villanueva L."/>
            <person name="Sousa D.Z."/>
        </authorList>
    </citation>
    <scope>NUCLEOTIDE SEQUENCE</scope>
    <source>
        <strain evidence="8">P130</strain>
    </source>
</reference>
<dbReference type="PANTHER" id="PTHR42942:SF1">
    <property type="entry name" value="ALKYLTRANSFERASE-LIKE PROTEIN 1"/>
    <property type="match status" value="1"/>
</dbReference>
<evidence type="ECO:0000256" key="3">
    <source>
        <dbReference type="ARBA" id="ARBA00022679"/>
    </source>
</evidence>
<dbReference type="NCBIfam" id="TIGR00589">
    <property type="entry name" value="ogt"/>
    <property type="match status" value="1"/>
</dbReference>
<dbReference type="InterPro" id="IPR036388">
    <property type="entry name" value="WH-like_DNA-bd_sf"/>
</dbReference>
<dbReference type="PANTHER" id="PTHR42942">
    <property type="entry name" value="6-O-METHYLGUANINE DNA METHYLTRANSFERASE"/>
    <property type="match status" value="1"/>
</dbReference>
<keyword evidence="4" id="KW-0227">DNA damage</keyword>
<protein>
    <submittedName>
        <fullName evidence="8">MGMT family protein</fullName>
    </submittedName>
</protein>
<feature type="domain" description="Methylated-DNA-[protein]-cysteine S-methyltransferase DNA binding" evidence="7">
    <location>
        <begin position="5"/>
        <end position="82"/>
    </location>
</feature>
<dbReference type="CDD" id="cd06445">
    <property type="entry name" value="ATase"/>
    <property type="match status" value="1"/>
</dbReference>
<keyword evidence="2" id="KW-0489">Methyltransferase</keyword>
<dbReference type="Gene3D" id="1.10.10.10">
    <property type="entry name" value="Winged helix-like DNA-binding domain superfamily/Winged helix DNA-binding domain"/>
    <property type="match status" value="1"/>
</dbReference>
<dbReference type="InterPro" id="IPR052520">
    <property type="entry name" value="ATL_DNA_repair"/>
</dbReference>
<comment type="catalytic activity">
    <reaction evidence="1">
        <text>a 4-O-methyl-thymidine in DNA + L-cysteinyl-[protein] = a thymidine in DNA + S-methyl-L-cysteinyl-[protein]</text>
        <dbReference type="Rhea" id="RHEA:53428"/>
        <dbReference type="Rhea" id="RHEA-COMP:10131"/>
        <dbReference type="Rhea" id="RHEA-COMP:10132"/>
        <dbReference type="Rhea" id="RHEA-COMP:13555"/>
        <dbReference type="Rhea" id="RHEA-COMP:13556"/>
        <dbReference type="ChEBI" id="CHEBI:29950"/>
        <dbReference type="ChEBI" id="CHEBI:82612"/>
        <dbReference type="ChEBI" id="CHEBI:137386"/>
        <dbReference type="ChEBI" id="CHEBI:137387"/>
        <dbReference type="EC" id="2.1.1.63"/>
    </reaction>
</comment>
<comment type="caution">
    <text evidence="8">The sequence shown here is derived from an EMBL/GenBank/DDBJ whole genome shotgun (WGS) entry which is preliminary data.</text>
</comment>
<dbReference type="Pfam" id="PF01035">
    <property type="entry name" value="DNA_binding_1"/>
    <property type="match status" value="1"/>
</dbReference>
<proteinExistence type="predicted"/>
<evidence type="ECO:0000256" key="1">
    <source>
        <dbReference type="ARBA" id="ARBA00001286"/>
    </source>
</evidence>
<organism evidence="8 9">
    <name type="scientific">Desulfosporosinus nitroreducens</name>
    <dbReference type="NCBI Taxonomy" id="2018668"/>
    <lineage>
        <taxon>Bacteria</taxon>
        <taxon>Bacillati</taxon>
        <taxon>Bacillota</taxon>
        <taxon>Clostridia</taxon>
        <taxon>Eubacteriales</taxon>
        <taxon>Desulfitobacteriaceae</taxon>
        <taxon>Desulfosporosinus</taxon>
    </lineage>
</organism>
<dbReference type="SUPFAM" id="SSF46767">
    <property type="entry name" value="Methylated DNA-protein cysteine methyltransferase, C-terminal domain"/>
    <property type="match status" value="1"/>
</dbReference>
<dbReference type="InterPro" id="IPR036217">
    <property type="entry name" value="MethylDNA_cys_MeTrfase_DNAb"/>
</dbReference>
<name>A0ABT8QT16_9FIRM</name>
<evidence type="ECO:0000259" key="7">
    <source>
        <dbReference type="Pfam" id="PF01035"/>
    </source>
</evidence>
<keyword evidence="5" id="KW-0234">DNA repair</keyword>
<evidence type="ECO:0000256" key="6">
    <source>
        <dbReference type="ARBA" id="ARBA00049348"/>
    </source>
</evidence>
<evidence type="ECO:0000256" key="5">
    <source>
        <dbReference type="ARBA" id="ARBA00023204"/>
    </source>
</evidence>
<dbReference type="InterPro" id="IPR014048">
    <property type="entry name" value="MethylDNA_cys_MeTrfase_DNA-bd"/>
</dbReference>
<keyword evidence="3" id="KW-0808">Transferase</keyword>
<dbReference type="RefSeq" id="WP_252471191.1">
    <property type="nucleotide sequence ID" value="NZ_JAMHFY010000020.1"/>
</dbReference>
<dbReference type="EMBL" id="JAMJEV010000007">
    <property type="protein sequence ID" value="MDO0823203.1"/>
    <property type="molecule type" value="Genomic_DNA"/>
</dbReference>
<evidence type="ECO:0000313" key="8">
    <source>
        <dbReference type="EMBL" id="MDO0823203.1"/>
    </source>
</evidence>
<evidence type="ECO:0000256" key="2">
    <source>
        <dbReference type="ARBA" id="ARBA00022603"/>
    </source>
</evidence>